<reference evidence="1 2" key="1">
    <citation type="submission" date="2021-06" db="EMBL/GenBank/DDBJ databases">
        <title>Chromosome-level genome assembly of the red-tail catfish (Hemibagrus wyckioides).</title>
        <authorList>
            <person name="Shao F."/>
        </authorList>
    </citation>
    <scope>NUCLEOTIDE SEQUENCE [LARGE SCALE GENOMIC DNA]</scope>
    <source>
        <strain evidence="1">EC202008001</strain>
        <tissue evidence="1">Blood</tissue>
    </source>
</reference>
<proteinExistence type="predicted"/>
<gene>
    <name evidence="1" type="ORF">KOW79_018113</name>
</gene>
<keyword evidence="2" id="KW-1185">Reference proteome</keyword>
<evidence type="ECO:0000313" key="2">
    <source>
        <dbReference type="Proteomes" id="UP000824219"/>
    </source>
</evidence>
<evidence type="ECO:0000313" key="1">
    <source>
        <dbReference type="EMBL" id="KAG7318358.1"/>
    </source>
</evidence>
<sequence length="75" mass="8402">MNGWGEDEKRKEKSASTWLLSANSRHLVAPKLHCQKILWASVSESNNSSAPDDIRGILSRAKGWLKEGADAFFHH</sequence>
<dbReference type="AlphaFoldDB" id="A0A9D3NBP4"/>
<comment type="caution">
    <text evidence="1">The sequence shown here is derived from an EMBL/GenBank/DDBJ whole genome shotgun (WGS) entry which is preliminary data.</text>
</comment>
<accession>A0A9D3NBP4</accession>
<dbReference type="EMBL" id="JAHKSW010000022">
    <property type="protein sequence ID" value="KAG7318358.1"/>
    <property type="molecule type" value="Genomic_DNA"/>
</dbReference>
<protein>
    <submittedName>
        <fullName evidence="1">Uncharacterized protein</fullName>
    </submittedName>
</protein>
<name>A0A9D3NBP4_9TELE</name>
<dbReference type="Proteomes" id="UP000824219">
    <property type="component" value="Linkage Group LG22"/>
</dbReference>
<organism evidence="1 2">
    <name type="scientific">Hemibagrus wyckioides</name>
    <dbReference type="NCBI Taxonomy" id="337641"/>
    <lineage>
        <taxon>Eukaryota</taxon>
        <taxon>Metazoa</taxon>
        <taxon>Chordata</taxon>
        <taxon>Craniata</taxon>
        <taxon>Vertebrata</taxon>
        <taxon>Euteleostomi</taxon>
        <taxon>Actinopterygii</taxon>
        <taxon>Neopterygii</taxon>
        <taxon>Teleostei</taxon>
        <taxon>Ostariophysi</taxon>
        <taxon>Siluriformes</taxon>
        <taxon>Bagridae</taxon>
        <taxon>Hemibagrus</taxon>
    </lineage>
</organism>